<name>A0ABW1U311_9BURK</name>
<protein>
    <submittedName>
        <fullName evidence="3">P-type conjugative transfer ATPase TrbB</fullName>
    </submittedName>
</protein>
<dbReference type="SUPFAM" id="SSF52540">
    <property type="entry name" value="P-loop containing nucleoside triphosphate hydrolases"/>
    <property type="match status" value="1"/>
</dbReference>
<proteinExistence type="inferred from homology"/>
<feature type="domain" description="Bacterial type II secretion system protein E" evidence="2">
    <location>
        <begin position="89"/>
        <end position="295"/>
    </location>
</feature>
<dbReference type="RefSeq" id="WP_377414836.1">
    <property type="nucleotide sequence ID" value="NZ_JBHSRS010000084.1"/>
</dbReference>
<dbReference type="NCBIfam" id="TIGR02782">
    <property type="entry name" value="TrbB_P"/>
    <property type="match status" value="1"/>
</dbReference>
<dbReference type="EMBL" id="JBHSRS010000084">
    <property type="protein sequence ID" value="MFC6284321.1"/>
    <property type="molecule type" value="Genomic_DNA"/>
</dbReference>
<dbReference type="InterPro" id="IPR014149">
    <property type="entry name" value="Conjug-transfer_TrbB"/>
</dbReference>
<dbReference type="CDD" id="cd01130">
    <property type="entry name" value="VirB11-like_ATPase"/>
    <property type="match status" value="1"/>
</dbReference>
<dbReference type="PANTHER" id="PTHR30486:SF6">
    <property type="entry name" value="TYPE IV PILUS RETRACTATION ATPASE PILT"/>
    <property type="match status" value="1"/>
</dbReference>
<dbReference type="InterPro" id="IPR001482">
    <property type="entry name" value="T2SS/T4SS_dom"/>
</dbReference>
<dbReference type="PANTHER" id="PTHR30486">
    <property type="entry name" value="TWITCHING MOTILITY PROTEIN PILT"/>
    <property type="match status" value="1"/>
</dbReference>
<evidence type="ECO:0000313" key="4">
    <source>
        <dbReference type="Proteomes" id="UP001596270"/>
    </source>
</evidence>
<organism evidence="3 4">
    <name type="scientific">Polaromonas aquatica</name>
    <dbReference type="NCBI Taxonomy" id="332657"/>
    <lineage>
        <taxon>Bacteria</taxon>
        <taxon>Pseudomonadati</taxon>
        <taxon>Pseudomonadota</taxon>
        <taxon>Betaproteobacteria</taxon>
        <taxon>Burkholderiales</taxon>
        <taxon>Comamonadaceae</taxon>
        <taxon>Polaromonas</taxon>
    </lineage>
</organism>
<evidence type="ECO:0000259" key="2">
    <source>
        <dbReference type="Pfam" id="PF00437"/>
    </source>
</evidence>
<dbReference type="InterPro" id="IPR027417">
    <property type="entry name" value="P-loop_NTPase"/>
</dbReference>
<dbReference type="Gene3D" id="3.30.450.90">
    <property type="match status" value="1"/>
</dbReference>
<accession>A0ABW1U311</accession>
<dbReference type="Gene3D" id="3.40.50.300">
    <property type="entry name" value="P-loop containing nucleotide triphosphate hydrolases"/>
    <property type="match status" value="1"/>
</dbReference>
<evidence type="ECO:0000256" key="1">
    <source>
        <dbReference type="ARBA" id="ARBA00006611"/>
    </source>
</evidence>
<gene>
    <name evidence="3" type="primary">trbB</name>
    <name evidence="3" type="ORF">ACFQND_24110</name>
</gene>
<keyword evidence="4" id="KW-1185">Reference proteome</keyword>
<comment type="similarity">
    <text evidence="1">Belongs to the GSP E family.</text>
</comment>
<sequence>MIRKPDKDGEGGGSAAVSLERRIRMLRTAMGPEIAAALEDPEVVEVLLNPDGTLWLDRLGSGRAPTGTTLPPAVAERIIRLVAAHVRAEVNAGAPILSAELPETGERFLGVLPPVVRAPSFAIRKRALRIMTLNHYVADGILTEAQAGFLRAAVRERLNIVVCGGTSTGKTTLANALLDEIADTGDRVMILEDTVELQCRSDDHVCMRTEPGVSTMADLVRATLRLRPDRVIVGEVRGGEALDLIKIWGTGHPGGIATVHAGSAHGALVRLEQLIQEVSVTVPRALIAEAVNVIVFIAGRGRHRRVQEIARVIGFDSHGYQLSTDLMPAFPSISPATNLPTTGEPS</sequence>
<reference evidence="4" key="1">
    <citation type="journal article" date="2019" name="Int. J. Syst. Evol. Microbiol.">
        <title>The Global Catalogue of Microorganisms (GCM) 10K type strain sequencing project: providing services to taxonomists for standard genome sequencing and annotation.</title>
        <authorList>
            <consortium name="The Broad Institute Genomics Platform"/>
            <consortium name="The Broad Institute Genome Sequencing Center for Infectious Disease"/>
            <person name="Wu L."/>
            <person name="Ma J."/>
        </authorList>
    </citation>
    <scope>NUCLEOTIDE SEQUENCE [LARGE SCALE GENOMIC DNA]</scope>
    <source>
        <strain evidence="4">CCUG 39402</strain>
    </source>
</reference>
<dbReference type="Pfam" id="PF00437">
    <property type="entry name" value="T2SSE"/>
    <property type="match status" value="1"/>
</dbReference>
<dbReference type="Proteomes" id="UP001596270">
    <property type="component" value="Unassembled WGS sequence"/>
</dbReference>
<evidence type="ECO:0000313" key="3">
    <source>
        <dbReference type="EMBL" id="MFC6284321.1"/>
    </source>
</evidence>
<comment type="caution">
    <text evidence="3">The sequence shown here is derived from an EMBL/GenBank/DDBJ whole genome shotgun (WGS) entry which is preliminary data.</text>
</comment>
<dbReference type="InterPro" id="IPR050921">
    <property type="entry name" value="T4SS_GSP_E_ATPase"/>
</dbReference>